<reference evidence="2" key="1">
    <citation type="submission" date="2021-05" db="EMBL/GenBank/DDBJ databases">
        <authorList>
            <person name="Alioto T."/>
            <person name="Alioto T."/>
            <person name="Gomez Garrido J."/>
        </authorList>
    </citation>
    <scope>NUCLEOTIDE SEQUENCE</scope>
</reference>
<proteinExistence type="predicted"/>
<dbReference type="AlphaFoldDB" id="A0A8D8AJJ4"/>
<keyword evidence="1" id="KW-1133">Transmembrane helix</keyword>
<keyword evidence="1" id="KW-0812">Transmembrane</keyword>
<dbReference type="EMBL" id="HBUE01032071">
    <property type="protein sequence ID" value="CAG6456994.1"/>
    <property type="molecule type" value="Transcribed_RNA"/>
</dbReference>
<organism evidence="2">
    <name type="scientific">Culex pipiens</name>
    <name type="common">House mosquito</name>
    <dbReference type="NCBI Taxonomy" id="7175"/>
    <lineage>
        <taxon>Eukaryota</taxon>
        <taxon>Metazoa</taxon>
        <taxon>Ecdysozoa</taxon>
        <taxon>Arthropoda</taxon>
        <taxon>Hexapoda</taxon>
        <taxon>Insecta</taxon>
        <taxon>Pterygota</taxon>
        <taxon>Neoptera</taxon>
        <taxon>Endopterygota</taxon>
        <taxon>Diptera</taxon>
        <taxon>Nematocera</taxon>
        <taxon>Culicoidea</taxon>
        <taxon>Culicidae</taxon>
        <taxon>Culicinae</taxon>
        <taxon>Culicini</taxon>
        <taxon>Culex</taxon>
        <taxon>Culex</taxon>
    </lineage>
</organism>
<protein>
    <submittedName>
        <fullName evidence="2">(northern house mosquito) hypothetical protein</fullName>
    </submittedName>
</protein>
<sequence>MSALNSRLPPEALLAADFAGFSFFAVCSGAVFCFCAASSSDDDSSGFAARMRLNFLPAAFFSAGVLPRLVCCSSCCCSFGCSSASSSDFVPITSRICFALSSPNTFSISYRSLCSALSFSFCVGGFLTSAAGFSSSTVFFSTSFSTGLGSGSSAGFAGETCFFGSSFLPNRIGSSFPYTGLVFLVSFRITATGGSGAVGVATGATAGLELFGATDAFGAAGRCIGAVDATGAGTANG</sequence>
<name>A0A8D8AJJ4_CULPI</name>
<feature type="transmembrane region" description="Helical" evidence="1">
    <location>
        <begin position="12"/>
        <end position="39"/>
    </location>
</feature>
<keyword evidence="1" id="KW-0472">Membrane</keyword>
<evidence type="ECO:0000313" key="2">
    <source>
        <dbReference type="EMBL" id="CAG6456994.1"/>
    </source>
</evidence>
<accession>A0A8D8AJJ4</accession>
<evidence type="ECO:0000256" key="1">
    <source>
        <dbReference type="SAM" id="Phobius"/>
    </source>
</evidence>